<evidence type="ECO:0000256" key="3">
    <source>
        <dbReference type="ARBA" id="ARBA00022475"/>
    </source>
</evidence>
<dbReference type="PANTHER" id="PTHR30250">
    <property type="entry name" value="PST FAMILY PREDICTED COLANIC ACID TRANSPORTER"/>
    <property type="match status" value="1"/>
</dbReference>
<keyword evidence="8" id="KW-1185">Reference proteome</keyword>
<dbReference type="CDD" id="cd13127">
    <property type="entry name" value="MATE_tuaB_like"/>
    <property type="match status" value="1"/>
</dbReference>
<dbReference type="KEGG" id="lrz:BJI69_13000"/>
<name>A0A0G9HEM7_9GAMM</name>
<evidence type="ECO:0000313" key="7">
    <source>
        <dbReference type="EMBL" id="APG04723.1"/>
    </source>
</evidence>
<evidence type="ECO:0000313" key="8">
    <source>
        <dbReference type="Proteomes" id="UP000182987"/>
    </source>
</evidence>
<keyword evidence="5" id="KW-1133">Transmembrane helix</keyword>
<dbReference type="EMBL" id="CP017480">
    <property type="protein sequence ID" value="APG04723.1"/>
    <property type="molecule type" value="Genomic_DNA"/>
</dbReference>
<dbReference type="AlphaFoldDB" id="A0A0G9HEM7"/>
<dbReference type="RefSeq" id="WP_046966396.1">
    <property type="nucleotide sequence ID" value="NZ_CP017480.1"/>
</dbReference>
<protein>
    <submittedName>
        <fullName evidence="7">Uncharacterized protein</fullName>
    </submittedName>
</protein>
<keyword evidence="3" id="KW-1003">Cell membrane</keyword>
<comment type="similarity">
    <text evidence="2">Belongs to the polysaccharide synthase family.</text>
</comment>
<reference evidence="8" key="1">
    <citation type="submission" date="2016-09" db="EMBL/GenBank/DDBJ databases">
        <authorList>
            <person name="Lysoe E."/>
        </authorList>
    </citation>
    <scope>NUCLEOTIDE SEQUENCE [LARGE SCALE GENOMIC DNA]</scope>
    <source>
        <strain evidence="8">LJ96T</strain>
    </source>
</reference>
<dbReference type="InterPro" id="IPR050833">
    <property type="entry name" value="Poly_Biosynth_Transport"/>
</dbReference>
<gene>
    <name evidence="7" type="ORF">BJI69_13000</name>
</gene>
<evidence type="ECO:0000256" key="2">
    <source>
        <dbReference type="ARBA" id="ARBA00007430"/>
    </source>
</evidence>
<evidence type="ECO:0000256" key="6">
    <source>
        <dbReference type="ARBA" id="ARBA00023136"/>
    </source>
</evidence>
<accession>A0A0G9HEM7</accession>
<dbReference type="GO" id="GO:0005886">
    <property type="term" value="C:plasma membrane"/>
    <property type="evidence" value="ECO:0007669"/>
    <property type="project" value="UniProtKB-SubCell"/>
</dbReference>
<sequence>MQFGVTVVLAHLIDPAAYGIVAMVLVFTALGNVFVDSGTGLALIQRQRTTDDEETSAFFINVAISLVACAALIAGAPFIAAFYGRPEVSRLCLVLAVVFPLNALAVVPDALLTQQLRFQTRSRVEVASSLISGGIAIVLAAMGFGPWALVYQAIASIGSRAAMLYIVSGWRPRGHYRREAARSIVGFGGYMLVAGLIDTAYNRLQAVLIGRLFSARDLGFYSLAQNTQQAPTSFAAALLNRLGLPLLSSVNGDIAEVRRLLRTALRMSLFAFAPMMVILAIYATPVVRLVYGERWLPAGPLLAILTLGAIPWPAHVLSLVVLNALGQPRLVLRVEVVKKAIAVALLLASAPWGLPAMAWSTVITSLVSYLLNAYVVGKRIGYDALSQLHDLLPTTLATAGAALTAWGCIAWLPSSLWSLGAGAALAGATHLIIGWALGHPAIDGFLQLVLPRSR</sequence>
<evidence type="ECO:0000256" key="5">
    <source>
        <dbReference type="ARBA" id="ARBA00022989"/>
    </source>
</evidence>
<evidence type="ECO:0000256" key="1">
    <source>
        <dbReference type="ARBA" id="ARBA00004651"/>
    </source>
</evidence>
<organism evidence="7 8">
    <name type="scientific">Luteibacter rhizovicinus DSM 16549</name>
    <dbReference type="NCBI Taxonomy" id="1440763"/>
    <lineage>
        <taxon>Bacteria</taxon>
        <taxon>Pseudomonadati</taxon>
        <taxon>Pseudomonadota</taxon>
        <taxon>Gammaproteobacteria</taxon>
        <taxon>Lysobacterales</taxon>
        <taxon>Rhodanobacteraceae</taxon>
        <taxon>Luteibacter</taxon>
    </lineage>
</organism>
<keyword evidence="4" id="KW-0812">Transmembrane</keyword>
<dbReference type="Proteomes" id="UP000182987">
    <property type="component" value="Chromosome"/>
</dbReference>
<evidence type="ECO:0000256" key="4">
    <source>
        <dbReference type="ARBA" id="ARBA00022692"/>
    </source>
</evidence>
<dbReference type="Pfam" id="PF13440">
    <property type="entry name" value="Polysacc_synt_3"/>
    <property type="match status" value="1"/>
</dbReference>
<dbReference type="PATRIC" id="fig|1440763.5.peg.404"/>
<keyword evidence="6" id="KW-0472">Membrane</keyword>
<dbReference type="PANTHER" id="PTHR30250:SF10">
    <property type="entry name" value="LIPOPOLYSACCHARIDE BIOSYNTHESIS PROTEIN WZXC"/>
    <property type="match status" value="1"/>
</dbReference>
<proteinExistence type="inferred from homology"/>
<dbReference type="STRING" id="1440763.BJI69_13000"/>
<comment type="subcellular location">
    <subcellularLocation>
        <location evidence="1">Cell membrane</location>
        <topology evidence="1">Multi-pass membrane protein</topology>
    </subcellularLocation>
</comment>